<sequence length="33" mass="3357">GFCDQEAPQAHGQEEASQAAEEDADPASPSGQV</sequence>
<dbReference type="AlphaFoldDB" id="A0A6J4MH20"/>
<dbReference type="EMBL" id="CADCUJ010000085">
    <property type="protein sequence ID" value="CAA9357581.1"/>
    <property type="molecule type" value="Genomic_DNA"/>
</dbReference>
<evidence type="ECO:0000256" key="1">
    <source>
        <dbReference type="SAM" id="MobiDB-lite"/>
    </source>
</evidence>
<name>A0A6J4MH20_9ACTN</name>
<protein>
    <submittedName>
        <fullName evidence="2">Uncharacterized protein</fullName>
    </submittedName>
</protein>
<accession>A0A6J4MH20</accession>
<proteinExistence type="predicted"/>
<organism evidence="2">
    <name type="scientific">uncultured Nocardioidaceae bacterium</name>
    <dbReference type="NCBI Taxonomy" id="253824"/>
    <lineage>
        <taxon>Bacteria</taxon>
        <taxon>Bacillati</taxon>
        <taxon>Actinomycetota</taxon>
        <taxon>Actinomycetes</taxon>
        <taxon>Propionibacteriales</taxon>
        <taxon>Nocardioidaceae</taxon>
        <taxon>environmental samples</taxon>
    </lineage>
</organism>
<gene>
    <name evidence="2" type="ORF">AVDCRST_MAG72-1938</name>
</gene>
<feature type="region of interest" description="Disordered" evidence="1">
    <location>
        <begin position="1"/>
        <end position="33"/>
    </location>
</feature>
<feature type="non-terminal residue" evidence="2">
    <location>
        <position position="1"/>
    </location>
</feature>
<reference evidence="2" key="1">
    <citation type="submission" date="2020-02" db="EMBL/GenBank/DDBJ databases">
        <authorList>
            <person name="Meier V. D."/>
        </authorList>
    </citation>
    <scope>NUCLEOTIDE SEQUENCE</scope>
    <source>
        <strain evidence="2">AVDCRST_MAG72</strain>
    </source>
</reference>
<feature type="non-terminal residue" evidence="2">
    <location>
        <position position="33"/>
    </location>
</feature>
<evidence type="ECO:0000313" key="2">
    <source>
        <dbReference type="EMBL" id="CAA9357581.1"/>
    </source>
</evidence>